<dbReference type="Pfam" id="PF04341">
    <property type="entry name" value="DUF485"/>
    <property type="match status" value="1"/>
</dbReference>
<proteinExistence type="predicted"/>
<keyword evidence="3" id="KW-1185">Reference proteome</keyword>
<evidence type="ECO:0008006" key="4">
    <source>
        <dbReference type="Google" id="ProtNLM"/>
    </source>
</evidence>
<feature type="transmembrane region" description="Helical" evidence="1">
    <location>
        <begin position="98"/>
        <end position="120"/>
    </location>
</feature>
<keyword evidence="1" id="KW-0812">Transmembrane</keyword>
<comment type="caution">
    <text evidence="2">The sequence shown here is derived from an EMBL/GenBank/DDBJ whole genome shotgun (WGS) entry which is preliminary data.</text>
</comment>
<protein>
    <recommendedName>
        <fullName evidence="4">Clumping factor B</fullName>
    </recommendedName>
</protein>
<dbReference type="RefSeq" id="WP_027947105.1">
    <property type="nucleotide sequence ID" value="NZ_BSTI01000018.1"/>
</dbReference>
<accession>A0A9W6VJV4</accession>
<dbReference type="Proteomes" id="UP001165136">
    <property type="component" value="Unassembled WGS sequence"/>
</dbReference>
<feature type="transmembrane region" description="Helical" evidence="1">
    <location>
        <begin position="64"/>
        <end position="86"/>
    </location>
</feature>
<keyword evidence="1" id="KW-1133">Transmembrane helix</keyword>
<dbReference type="PANTHER" id="PTHR38441:SF1">
    <property type="entry name" value="MEMBRANE PROTEIN"/>
    <property type="match status" value="1"/>
</dbReference>
<evidence type="ECO:0000313" key="3">
    <source>
        <dbReference type="Proteomes" id="UP001165136"/>
    </source>
</evidence>
<dbReference type="InterPro" id="IPR007436">
    <property type="entry name" value="DUF485"/>
</dbReference>
<reference evidence="2" key="1">
    <citation type="submission" date="2023-03" db="EMBL/GenBank/DDBJ databases">
        <title>Amycolatopsis taiwanensis NBRC 103393.</title>
        <authorList>
            <person name="Ichikawa N."/>
            <person name="Sato H."/>
            <person name="Tonouchi N."/>
        </authorList>
    </citation>
    <scope>NUCLEOTIDE SEQUENCE</scope>
    <source>
        <strain evidence="2">NBRC 103393</strain>
    </source>
</reference>
<dbReference type="EMBL" id="BSTI01000018">
    <property type="protein sequence ID" value="GLY69832.1"/>
    <property type="molecule type" value="Genomic_DNA"/>
</dbReference>
<sequence>MQRIAPTPATRSNPDDTGQLPVLFESSAPAHPAETHSRSGPGPDYLAIQASQEFQTLRSRFRRFVFPMTLLFILWYFAYVILAAYFHDFMSRPVIGVLNVGILMGAGQFVSTALIMAAYVRFAKRRLDPEVEKVRRQAGV</sequence>
<evidence type="ECO:0000256" key="1">
    <source>
        <dbReference type="SAM" id="Phobius"/>
    </source>
</evidence>
<name>A0A9W6VJV4_9PSEU</name>
<keyword evidence="1" id="KW-0472">Membrane</keyword>
<evidence type="ECO:0000313" key="2">
    <source>
        <dbReference type="EMBL" id="GLY69832.1"/>
    </source>
</evidence>
<organism evidence="2 3">
    <name type="scientific">Amycolatopsis taiwanensis</name>
    <dbReference type="NCBI Taxonomy" id="342230"/>
    <lineage>
        <taxon>Bacteria</taxon>
        <taxon>Bacillati</taxon>
        <taxon>Actinomycetota</taxon>
        <taxon>Actinomycetes</taxon>
        <taxon>Pseudonocardiales</taxon>
        <taxon>Pseudonocardiaceae</taxon>
        <taxon>Amycolatopsis</taxon>
    </lineage>
</organism>
<dbReference type="PANTHER" id="PTHR38441">
    <property type="entry name" value="INTEGRAL MEMBRANE PROTEIN-RELATED"/>
    <property type="match status" value="1"/>
</dbReference>
<dbReference type="AlphaFoldDB" id="A0A9W6VJV4"/>
<gene>
    <name evidence="2" type="ORF">Atai01_64510</name>
</gene>